<evidence type="ECO:0000256" key="2">
    <source>
        <dbReference type="ARBA" id="ARBA00022448"/>
    </source>
</evidence>
<sequence length="290" mass="29568">MAEFLQFAFSGLTVGAVYALVALGFTIIYNASDVVNFAQGEFVMIGGMATVFLTALGVPIPVAVVLAILGAVGVGLLLHRLAIEPARGASSVTLIIITIGASIFLRGLAQVVFDKQFHTLAAFSGDTPIVVGGASILPQSFWVMGGAVVIVVLLWAFFNHTLIGKAVLATSANRLAAKLVGINTGMIMSLAFALSAAIGAVAGVLVTPITLTSYDVGTLLALKGFAAAMLGGMGHPLGAVVGGLVVGLLEAFGAGYLSSDYKDAIAFVVILLTLFVLPTGLFGRASVERV</sequence>
<feature type="transmembrane region" description="Helical" evidence="9">
    <location>
        <begin position="129"/>
        <end position="158"/>
    </location>
</feature>
<keyword evidence="7 9" id="KW-0472">Membrane</keyword>
<keyword evidence="2" id="KW-0813">Transport</keyword>
<keyword evidence="5" id="KW-0029">Amino-acid transport</keyword>
<name>A0ABT3HAS4_9HYPH</name>
<feature type="transmembrane region" description="Helical" evidence="9">
    <location>
        <begin position="7"/>
        <end position="29"/>
    </location>
</feature>
<dbReference type="InterPro" id="IPR052157">
    <property type="entry name" value="BCAA_transport_permease"/>
</dbReference>
<comment type="caution">
    <text evidence="10">The sequence shown here is derived from an EMBL/GenBank/DDBJ whole genome shotgun (WGS) entry which is preliminary data.</text>
</comment>
<dbReference type="Proteomes" id="UP001209755">
    <property type="component" value="Unassembled WGS sequence"/>
</dbReference>
<protein>
    <submittedName>
        <fullName evidence="10">Branched-chain amino acid transport system permease protein</fullName>
    </submittedName>
</protein>
<comment type="subcellular location">
    <subcellularLocation>
        <location evidence="1">Cell membrane</location>
        <topology evidence="1">Multi-pass membrane protein</topology>
    </subcellularLocation>
</comment>
<keyword evidence="6 9" id="KW-1133">Transmembrane helix</keyword>
<evidence type="ECO:0000256" key="6">
    <source>
        <dbReference type="ARBA" id="ARBA00022989"/>
    </source>
</evidence>
<evidence type="ECO:0000256" key="9">
    <source>
        <dbReference type="SAM" id="Phobius"/>
    </source>
</evidence>
<evidence type="ECO:0000256" key="5">
    <source>
        <dbReference type="ARBA" id="ARBA00022970"/>
    </source>
</evidence>
<organism evidence="10 11">
    <name type="scientific">Rhodobium gokarnense</name>
    <dbReference type="NCBI Taxonomy" id="364296"/>
    <lineage>
        <taxon>Bacteria</taxon>
        <taxon>Pseudomonadati</taxon>
        <taxon>Pseudomonadota</taxon>
        <taxon>Alphaproteobacteria</taxon>
        <taxon>Hyphomicrobiales</taxon>
        <taxon>Rhodobiaceae</taxon>
        <taxon>Rhodobium</taxon>
    </lineage>
</organism>
<dbReference type="PANTHER" id="PTHR11795:SF450">
    <property type="entry name" value="ABC TRANSPORTER PERMEASE PROTEIN"/>
    <property type="match status" value="1"/>
</dbReference>
<evidence type="ECO:0000313" key="11">
    <source>
        <dbReference type="Proteomes" id="UP001209755"/>
    </source>
</evidence>
<evidence type="ECO:0000256" key="7">
    <source>
        <dbReference type="ARBA" id="ARBA00023136"/>
    </source>
</evidence>
<evidence type="ECO:0000256" key="1">
    <source>
        <dbReference type="ARBA" id="ARBA00004651"/>
    </source>
</evidence>
<keyword evidence="3" id="KW-1003">Cell membrane</keyword>
<accession>A0ABT3HAS4</accession>
<dbReference type="Pfam" id="PF02653">
    <property type="entry name" value="BPD_transp_2"/>
    <property type="match status" value="1"/>
</dbReference>
<reference evidence="11" key="1">
    <citation type="submission" date="2023-07" db="EMBL/GenBank/DDBJ databases">
        <title>Genome sequencing of Purple Non-Sulfur Bacteria from various extreme environments.</title>
        <authorList>
            <person name="Mayer M."/>
        </authorList>
    </citation>
    <scope>NUCLEOTIDE SEQUENCE [LARGE SCALE GENOMIC DNA]</scope>
    <source>
        <strain evidence="11">DSM 17935</strain>
    </source>
</reference>
<evidence type="ECO:0000313" key="10">
    <source>
        <dbReference type="EMBL" id="MCW2307459.1"/>
    </source>
</evidence>
<dbReference type="EMBL" id="JAOQNS010000004">
    <property type="protein sequence ID" value="MCW2307459.1"/>
    <property type="molecule type" value="Genomic_DNA"/>
</dbReference>
<feature type="transmembrane region" description="Helical" evidence="9">
    <location>
        <begin position="49"/>
        <end position="78"/>
    </location>
</feature>
<evidence type="ECO:0000256" key="3">
    <source>
        <dbReference type="ARBA" id="ARBA00022475"/>
    </source>
</evidence>
<evidence type="ECO:0000256" key="4">
    <source>
        <dbReference type="ARBA" id="ARBA00022692"/>
    </source>
</evidence>
<gene>
    <name evidence="10" type="ORF">M2319_001790</name>
</gene>
<dbReference type="InterPro" id="IPR001851">
    <property type="entry name" value="ABC_transp_permease"/>
</dbReference>
<feature type="transmembrane region" description="Helical" evidence="9">
    <location>
        <begin position="264"/>
        <end position="283"/>
    </location>
</feature>
<keyword evidence="11" id="KW-1185">Reference proteome</keyword>
<dbReference type="PANTHER" id="PTHR11795">
    <property type="entry name" value="BRANCHED-CHAIN AMINO ACID TRANSPORT SYSTEM PERMEASE PROTEIN LIVH"/>
    <property type="match status" value="1"/>
</dbReference>
<comment type="similarity">
    <text evidence="8">Belongs to the binding-protein-dependent transport system permease family. LivHM subfamily.</text>
</comment>
<dbReference type="RefSeq" id="WP_264601113.1">
    <property type="nucleotide sequence ID" value="NZ_JAOQNS010000004.1"/>
</dbReference>
<evidence type="ECO:0000256" key="8">
    <source>
        <dbReference type="ARBA" id="ARBA00037998"/>
    </source>
</evidence>
<feature type="transmembrane region" description="Helical" evidence="9">
    <location>
        <begin position="237"/>
        <end position="258"/>
    </location>
</feature>
<dbReference type="CDD" id="cd06582">
    <property type="entry name" value="TM_PBP1_LivH_like"/>
    <property type="match status" value="1"/>
</dbReference>
<feature type="transmembrane region" description="Helical" evidence="9">
    <location>
        <begin position="90"/>
        <end position="109"/>
    </location>
</feature>
<keyword evidence="4 9" id="KW-0812">Transmembrane</keyword>
<proteinExistence type="inferred from homology"/>
<feature type="transmembrane region" description="Helical" evidence="9">
    <location>
        <begin position="179"/>
        <end position="205"/>
    </location>
</feature>